<dbReference type="Proteomes" id="UP000265520">
    <property type="component" value="Unassembled WGS sequence"/>
</dbReference>
<protein>
    <submittedName>
        <fullName evidence="2">Uncharacterized protein</fullName>
    </submittedName>
</protein>
<evidence type="ECO:0000313" key="2">
    <source>
        <dbReference type="EMBL" id="MCI07174.1"/>
    </source>
</evidence>
<sequence length="35" mass="3747">MPVIMINGEQFGDRKSPKSKNNGGIDGTADEDVII</sequence>
<accession>A0A392P602</accession>
<evidence type="ECO:0000256" key="1">
    <source>
        <dbReference type="SAM" id="MobiDB-lite"/>
    </source>
</evidence>
<dbReference type="AlphaFoldDB" id="A0A392P602"/>
<keyword evidence="3" id="KW-1185">Reference proteome</keyword>
<dbReference type="EMBL" id="LXQA010064449">
    <property type="protein sequence ID" value="MCI07174.1"/>
    <property type="molecule type" value="Genomic_DNA"/>
</dbReference>
<reference evidence="2 3" key="1">
    <citation type="journal article" date="2018" name="Front. Plant Sci.">
        <title>Red Clover (Trifolium pratense) and Zigzag Clover (T. medium) - A Picture of Genomic Similarities and Differences.</title>
        <authorList>
            <person name="Dluhosova J."/>
            <person name="Istvanek J."/>
            <person name="Nedelnik J."/>
            <person name="Repkova J."/>
        </authorList>
    </citation>
    <scope>NUCLEOTIDE SEQUENCE [LARGE SCALE GENOMIC DNA]</scope>
    <source>
        <strain evidence="3">cv. 10/8</strain>
        <tissue evidence="2">Leaf</tissue>
    </source>
</reference>
<organism evidence="2 3">
    <name type="scientific">Trifolium medium</name>
    <dbReference type="NCBI Taxonomy" id="97028"/>
    <lineage>
        <taxon>Eukaryota</taxon>
        <taxon>Viridiplantae</taxon>
        <taxon>Streptophyta</taxon>
        <taxon>Embryophyta</taxon>
        <taxon>Tracheophyta</taxon>
        <taxon>Spermatophyta</taxon>
        <taxon>Magnoliopsida</taxon>
        <taxon>eudicotyledons</taxon>
        <taxon>Gunneridae</taxon>
        <taxon>Pentapetalae</taxon>
        <taxon>rosids</taxon>
        <taxon>fabids</taxon>
        <taxon>Fabales</taxon>
        <taxon>Fabaceae</taxon>
        <taxon>Papilionoideae</taxon>
        <taxon>50 kb inversion clade</taxon>
        <taxon>NPAAA clade</taxon>
        <taxon>Hologalegina</taxon>
        <taxon>IRL clade</taxon>
        <taxon>Trifolieae</taxon>
        <taxon>Trifolium</taxon>
    </lineage>
</organism>
<feature type="region of interest" description="Disordered" evidence="1">
    <location>
        <begin position="1"/>
        <end position="35"/>
    </location>
</feature>
<proteinExistence type="predicted"/>
<name>A0A392P602_9FABA</name>
<evidence type="ECO:0000313" key="3">
    <source>
        <dbReference type="Proteomes" id="UP000265520"/>
    </source>
</evidence>
<feature type="non-terminal residue" evidence="2">
    <location>
        <position position="35"/>
    </location>
</feature>
<comment type="caution">
    <text evidence="2">The sequence shown here is derived from an EMBL/GenBank/DDBJ whole genome shotgun (WGS) entry which is preliminary data.</text>
</comment>